<evidence type="ECO:0000313" key="6">
    <source>
        <dbReference type="Proteomes" id="UP000289323"/>
    </source>
</evidence>
<organism evidence="5 6">
    <name type="scientific">Thermothielavioides terrestris</name>
    <dbReference type="NCBI Taxonomy" id="2587410"/>
    <lineage>
        <taxon>Eukaryota</taxon>
        <taxon>Fungi</taxon>
        <taxon>Dikarya</taxon>
        <taxon>Ascomycota</taxon>
        <taxon>Pezizomycotina</taxon>
        <taxon>Sordariomycetes</taxon>
        <taxon>Sordariomycetidae</taxon>
        <taxon>Sordariales</taxon>
        <taxon>Chaetomiaceae</taxon>
        <taxon>Thermothielavioides</taxon>
    </lineage>
</organism>
<keyword evidence="1" id="KW-0479">Metal-binding</keyword>
<dbReference type="GO" id="GO:0046872">
    <property type="term" value="F:metal ion binding"/>
    <property type="evidence" value="ECO:0007669"/>
    <property type="project" value="UniProtKB-KW"/>
</dbReference>
<dbReference type="Proteomes" id="UP000289323">
    <property type="component" value="Unassembled WGS sequence"/>
</dbReference>
<dbReference type="AlphaFoldDB" id="A0A3S5CXF1"/>
<feature type="domain" description="Tyrosinase copper-binding" evidence="3">
    <location>
        <begin position="135"/>
        <end position="152"/>
    </location>
</feature>
<dbReference type="PRINTS" id="PR00092">
    <property type="entry name" value="TYROSINASE"/>
</dbReference>
<feature type="chain" id="PRO_5018614825" evidence="2">
    <location>
        <begin position="20"/>
        <end position="414"/>
    </location>
</feature>
<protein>
    <submittedName>
        <fullName evidence="5">D89226af-28fa-43fd-95b9-7f55e0cd7b8d</fullName>
    </submittedName>
</protein>
<dbReference type="InterPro" id="IPR002227">
    <property type="entry name" value="Tyrosinase_Cu-bd"/>
</dbReference>
<evidence type="ECO:0000259" key="4">
    <source>
        <dbReference type="PROSITE" id="PS00498"/>
    </source>
</evidence>
<feature type="domain" description="Tyrosinase copper-binding" evidence="4">
    <location>
        <begin position="333"/>
        <end position="344"/>
    </location>
</feature>
<feature type="signal peptide" evidence="2">
    <location>
        <begin position="1"/>
        <end position="19"/>
    </location>
</feature>
<dbReference type="PROSITE" id="PS00497">
    <property type="entry name" value="TYROSINASE_1"/>
    <property type="match status" value="1"/>
</dbReference>
<dbReference type="GO" id="GO:0016491">
    <property type="term" value="F:oxidoreductase activity"/>
    <property type="evidence" value="ECO:0007669"/>
    <property type="project" value="InterPro"/>
</dbReference>
<proteinExistence type="predicted"/>
<dbReference type="EMBL" id="OUUZ01000013">
    <property type="protein sequence ID" value="SPQ24201.1"/>
    <property type="molecule type" value="Genomic_DNA"/>
</dbReference>
<sequence>MRTGSLIVLALQAASSVLGAPQATSTAVPSSDPEEALQQLQALNDAAAQQAQDAVSSNNSTVASRSSAGGACTLNNLKVRREWGTLSKQEKKAYISAVQCLMSKPANTPSELVPGAKNRFDDFVASHINQTLEIHYTANFLSWHRYFTWMYEKALQTECGYTGTQPYWNWGITAITGLENSPVFDGSDTSMSGNGAVVPNEGDVVIQTNNGLPPIVLPPGTGGGCVTSGPFQNMTVNLGPVSLSLAGGGVGVNPDGQFAYNPRCLKRDLTTKVNQMFANASAIVSNILVPRDIDTFQMQMQGVPGTGNLGIHGGGHYSMGGDPGRDFFVSPGDPAFYLHHSMIDRVWWLWQSLSPRDRTQGPTAIAGTRTFLNSPPSPNATLDDLVDLGYAGGPPLPIRDLLSTTAGPFCYIYL</sequence>
<name>A0A3S5CXF1_9PEZI</name>
<dbReference type="InterPro" id="IPR008922">
    <property type="entry name" value="Di-copper_centre_dom_sf"/>
</dbReference>
<gene>
    <name evidence="5" type="ORF">TT172_LOCUS6620</name>
</gene>
<dbReference type="PANTHER" id="PTHR11474:SF116">
    <property type="entry name" value="TYROSINASE"/>
    <property type="match status" value="1"/>
</dbReference>
<reference evidence="5 6" key="1">
    <citation type="submission" date="2018-04" db="EMBL/GenBank/DDBJ databases">
        <authorList>
            <person name="Huttner S."/>
            <person name="Dainat J."/>
        </authorList>
    </citation>
    <scope>NUCLEOTIDE SEQUENCE [LARGE SCALE GENOMIC DNA]</scope>
</reference>
<dbReference type="Pfam" id="PF00264">
    <property type="entry name" value="Tyrosinase"/>
    <property type="match status" value="1"/>
</dbReference>
<dbReference type="Gene3D" id="1.10.1280.10">
    <property type="entry name" value="Di-copper center containing domain from catechol oxidase"/>
    <property type="match status" value="1"/>
</dbReference>
<dbReference type="InterPro" id="IPR050316">
    <property type="entry name" value="Tyrosinase/Hemocyanin"/>
</dbReference>
<evidence type="ECO:0000256" key="2">
    <source>
        <dbReference type="SAM" id="SignalP"/>
    </source>
</evidence>
<evidence type="ECO:0000256" key="1">
    <source>
        <dbReference type="ARBA" id="ARBA00022723"/>
    </source>
</evidence>
<keyword evidence="2" id="KW-0732">Signal</keyword>
<evidence type="ECO:0000259" key="3">
    <source>
        <dbReference type="PROSITE" id="PS00497"/>
    </source>
</evidence>
<dbReference type="PROSITE" id="PS00498">
    <property type="entry name" value="TYROSINASE_2"/>
    <property type="match status" value="1"/>
</dbReference>
<evidence type="ECO:0000313" key="5">
    <source>
        <dbReference type="EMBL" id="SPQ24201.1"/>
    </source>
</evidence>
<dbReference type="SUPFAM" id="SSF48056">
    <property type="entry name" value="Di-copper centre-containing domain"/>
    <property type="match status" value="1"/>
</dbReference>
<accession>A0A3S5CXF1</accession>
<dbReference type="PANTHER" id="PTHR11474">
    <property type="entry name" value="TYROSINASE FAMILY MEMBER"/>
    <property type="match status" value="1"/>
</dbReference>